<proteinExistence type="predicted"/>
<evidence type="ECO:0000313" key="2">
    <source>
        <dbReference type="Proteomes" id="UP000499080"/>
    </source>
</evidence>
<accession>A0A4Y2EKP3</accession>
<evidence type="ECO:0000313" key="1">
    <source>
        <dbReference type="EMBL" id="GBM28444.1"/>
    </source>
</evidence>
<sequence>MRSKKVLYLWLHSETNGRKRVEGQELITISSGLERERCFVSLVTSARFAVLEPSNLIESLETEFPENVKSVVENYSEFPADGILTEIPHLRRSLNAATVPKEQSLGSTSLRVVA</sequence>
<protein>
    <submittedName>
        <fullName evidence="1">Uncharacterized protein</fullName>
    </submittedName>
</protein>
<gene>
    <name evidence="1" type="ORF">AVEN_33899_1</name>
</gene>
<comment type="caution">
    <text evidence="1">The sequence shown here is derived from an EMBL/GenBank/DDBJ whole genome shotgun (WGS) entry which is preliminary data.</text>
</comment>
<reference evidence="1 2" key="1">
    <citation type="journal article" date="2019" name="Sci. Rep.">
        <title>Orb-weaving spider Araneus ventricosus genome elucidates the spidroin gene catalogue.</title>
        <authorList>
            <person name="Kono N."/>
            <person name="Nakamura H."/>
            <person name="Ohtoshi R."/>
            <person name="Moran D.A.P."/>
            <person name="Shinohara A."/>
            <person name="Yoshida Y."/>
            <person name="Fujiwara M."/>
            <person name="Mori M."/>
            <person name="Tomita M."/>
            <person name="Arakawa K."/>
        </authorList>
    </citation>
    <scope>NUCLEOTIDE SEQUENCE [LARGE SCALE GENOMIC DNA]</scope>
</reference>
<name>A0A4Y2EKP3_ARAVE</name>
<keyword evidence="2" id="KW-1185">Reference proteome</keyword>
<dbReference type="EMBL" id="BGPR01000611">
    <property type="protein sequence ID" value="GBM28444.1"/>
    <property type="molecule type" value="Genomic_DNA"/>
</dbReference>
<dbReference type="AlphaFoldDB" id="A0A4Y2EKP3"/>
<dbReference type="Proteomes" id="UP000499080">
    <property type="component" value="Unassembled WGS sequence"/>
</dbReference>
<organism evidence="1 2">
    <name type="scientific">Araneus ventricosus</name>
    <name type="common">Orbweaver spider</name>
    <name type="synonym">Epeira ventricosa</name>
    <dbReference type="NCBI Taxonomy" id="182803"/>
    <lineage>
        <taxon>Eukaryota</taxon>
        <taxon>Metazoa</taxon>
        <taxon>Ecdysozoa</taxon>
        <taxon>Arthropoda</taxon>
        <taxon>Chelicerata</taxon>
        <taxon>Arachnida</taxon>
        <taxon>Araneae</taxon>
        <taxon>Araneomorphae</taxon>
        <taxon>Entelegynae</taxon>
        <taxon>Araneoidea</taxon>
        <taxon>Araneidae</taxon>
        <taxon>Araneus</taxon>
    </lineage>
</organism>